<accession>A0A9N8N1D8</accession>
<gene>
    <name evidence="2" type="ORF">R70211_05349</name>
</gene>
<evidence type="ECO:0000313" key="3">
    <source>
        <dbReference type="Proteomes" id="UP000675121"/>
    </source>
</evidence>
<evidence type="ECO:0000256" key="1">
    <source>
        <dbReference type="SAM" id="MobiDB-lite"/>
    </source>
</evidence>
<comment type="caution">
    <text evidence="2">The sequence shown here is derived from an EMBL/GenBank/DDBJ whole genome shotgun (WGS) entry which is preliminary data.</text>
</comment>
<proteinExistence type="predicted"/>
<keyword evidence="3" id="KW-1185">Reference proteome</keyword>
<name>A0A9N8N1D8_9BURK</name>
<feature type="region of interest" description="Disordered" evidence="1">
    <location>
        <begin position="23"/>
        <end position="69"/>
    </location>
</feature>
<dbReference type="Proteomes" id="UP000675121">
    <property type="component" value="Unassembled WGS sequence"/>
</dbReference>
<feature type="compositionally biased region" description="Polar residues" evidence="1">
    <location>
        <begin position="47"/>
        <end position="69"/>
    </location>
</feature>
<protein>
    <submittedName>
        <fullName evidence="2">Uncharacterized protein</fullName>
    </submittedName>
</protein>
<organism evidence="2 3">
    <name type="scientific">Paraburkholderia domus</name>
    <dbReference type="NCBI Taxonomy" id="2793075"/>
    <lineage>
        <taxon>Bacteria</taxon>
        <taxon>Pseudomonadati</taxon>
        <taxon>Pseudomonadota</taxon>
        <taxon>Betaproteobacteria</taxon>
        <taxon>Burkholderiales</taxon>
        <taxon>Burkholderiaceae</taxon>
        <taxon>Paraburkholderia</taxon>
    </lineage>
</organism>
<reference evidence="2" key="1">
    <citation type="submission" date="2021-02" db="EMBL/GenBank/DDBJ databases">
        <authorList>
            <person name="Vanwijnsberghe S."/>
        </authorList>
    </citation>
    <scope>NUCLEOTIDE SEQUENCE</scope>
    <source>
        <strain evidence="2">R-70211</strain>
    </source>
</reference>
<dbReference type="AlphaFoldDB" id="A0A9N8N1D8"/>
<dbReference type="EMBL" id="CAJNAS010000016">
    <property type="protein sequence ID" value="CAE6935222.1"/>
    <property type="molecule type" value="Genomic_DNA"/>
</dbReference>
<evidence type="ECO:0000313" key="2">
    <source>
        <dbReference type="EMBL" id="CAE6935222.1"/>
    </source>
</evidence>
<sequence length="69" mass="7536">MGLGLLCKDMGVALDLAHEPAMARSEQWTVEEGECEGRRDSRGQKRMASSDSVKGEGRQNTTTQAKPQD</sequence>